<dbReference type="STRING" id="436010.A0A167VWC6"/>
<gene>
    <name evidence="1" type="ORF">FIBSPDRAFT_914880</name>
</gene>
<dbReference type="OrthoDB" id="2404451at2759"/>
<accession>A0A167VWC6</accession>
<organism evidence="1 2">
    <name type="scientific">Athelia psychrophila</name>
    <dbReference type="NCBI Taxonomy" id="1759441"/>
    <lineage>
        <taxon>Eukaryota</taxon>
        <taxon>Fungi</taxon>
        <taxon>Dikarya</taxon>
        <taxon>Basidiomycota</taxon>
        <taxon>Agaricomycotina</taxon>
        <taxon>Agaricomycetes</taxon>
        <taxon>Agaricomycetidae</taxon>
        <taxon>Atheliales</taxon>
        <taxon>Atheliaceae</taxon>
        <taxon>Athelia</taxon>
    </lineage>
</organism>
<sequence>MHEIFENLLPNLLKLWSGQFKEIYDEQGQGCRLAPTVLEAIGEACAKSRYTVPSAFGAPTPNIASERYQFTAENWSFWALHLAPSLLQGRFHNARFHKHFIELVELVNLCLQFEITDDDIHQIRVGMIKWVEAYERLYYRYDPDRLSICPLTVHALLHIADSIAEAGPVWTYWAFPMERYCGALLPAIKSRRFPYANLSNHISDVALLSALALMYDLDLSFSPLRASKHKTLNIPEYPKSTLLRPNITSKIANSLASKIAISLATRYNTTVAVARKYVPQQVSQWGKVSRSEGGDTIHARDLIELSEKYRDASYMRYTQLVDINARRPRARKIYRPRDFYGQLRNIVEISIPESHELQTQQRENLLLAVIRTLKTEPVPNTSGPVQYKDSAAGVGGLDVVDLTTLQCCVGRVLDRGSWVIIDRSGPYARATFNLDTETDH</sequence>
<dbReference type="Proteomes" id="UP000076532">
    <property type="component" value="Unassembled WGS sequence"/>
</dbReference>
<name>A0A167VWC6_9AGAM</name>
<dbReference type="EMBL" id="KV417838">
    <property type="protein sequence ID" value="KZP05441.1"/>
    <property type="molecule type" value="Genomic_DNA"/>
</dbReference>
<proteinExistence type="predicted"/>
<reference evidence="1 2" key="1">
    <citation type="journal article" date="2016" name="Mol. Biol. Evol.">
        <title>Comparative Genomics of Early-Diverging Mushroom-Forming Fungi Provides Insights into the Origins of Lignocellulose Decay Capabilities.</title>
        <authorList>
            <person name="Nagy L.G."/>
            <person name="Riley R."/>
            <person name="Tritt A."/>
            <person name="Adam C."/>
            <person name="Daum C."/>
            <person name="Floudas D."/>
            <person name="Sun H."/>
            <person name="Yadav J.S."/>
            <person name="Pangilinan J."/>
            <person name="Larsson K.H."/>
            <person name="Matsuura K."/>
            <person name="Barry K."/>
            <person name="Labutti K."/>
            <person name="Kuo R."/>
            <person name="Ohm R.A."/>
            <person name="Bhattacharya S.S."/>
            <person name="Shirouzu T."/>
            <person name="Yoshinaga Y."/>
            <person name="Martin F.M."/>
            <person name="Grigoriev I.V."/>
            <person name="Hibbett D.S."/>
        </authorList>
    </citation>
    <scope>NUCLEOTIDE SEQUENCE [LARGE SCALE GENOMIC DNA]</scope>
    <source>
        <strain evidence="1 2">CBS 109695</strain>
    </source>
</reference>
<dbReference type="AlphaFoldDB" id="A0A167VWC6"/>
<evidence type="ECO:0000313" key="1">
    <source>
        <dbReference type="EMBL" id="KZP05441.1"/>
    </source>
</evidence>
<dbReference type="PANTHER" id="PTHR46579">
    <property type="entry name" value="F5/8 TYPE C DOMAIN-CONTAINING PROTEIN-RELATED"/>
    <property type="match status" value="1"/>
</dbReference>
<protein>
    <submittedName>
        <fullName evidence="1">Uncharacterized protein</fullName>
    </submittedName>
</protein>
<evidence type="ECO:0000313" key="2">
    <source>
        <dbReference type="Proteomes" id="UP000076532"/>
    </source>
</evidence>
<keyword evidence="2" id="KW-1185">Reference proteome</keyword>
<dbReference type="PANTHER" id="PTHR46579:SF1">
    <property type="entry name" value="F5_8 TYPE C DOMAIN-CONTAINING PROTEIN"/>
    <property type="match status" value="1"/>
</dbReference>